<evidence type="ECO:0000313" key="3">
    <source>
        <dbReference type="Proteomes" id="UP000670776"/>
    </source>
</evidence>
<keyword evidence="3" id="KW-1185">Reference proteome</keyword>
<accession>A0ABS4BW67</accession>
<proteinExistence type="predicted"/>
<evidence type="ECO:0000256" key="1">
    <source>
        <dbReference type="SAM" id="Phobius"/>
    </source>
</evidence>
<dbReference type="EMBL" id="JAGJCB010000014">
    <property type="protein sequence ID" value="MBP0904836.1"/>
    <property type="molecule type" value="Genomic_DNA"/>
</dbReference>
<feature type="transmembrane region" description="Helical" evidence="1">
    <location>
        <begin position="54"/>
        <end position="72"/>
    </location>
</feature>
<dbReference type="Proteomes" id="UP000670776">
    <property type="component" value="Unassembled WGS sequence"/>
</dbReference>
<keyword evidence="1" id="KW-0812">Transmembrane</keyword>
<evidence type="ECO:0000313" key="2">
    <source>
        <dbReference type="EMBL" id="MBP0904836.1"/>
    </source>
</evidence>
<feature type="transmembrane region" description="Helical" evidence="1">
    <location>
        <begin position="130"/>
        <end position="153"/>
    </location>
</feature>
<protein>
    <submittedName>
        <fullName evidence="2">Uncharacterized protein</fullName>
    </submittedName>
</protein>
<sequence>MSLELEFDDVKKLRKSLLVASVVGIFLAKLVKYSKEDTTIDFLGFSLPIGDATFLPNYIGYLIIFFIIALIIRYSNDTFKKEYEKTIKIISNERISPYEVGFNTEVQLARNRLLQDFNDKIKLKANVSKVSVFILDIIFPIVLGIATLIIIFFKL</sequence>
<reference evidence="2 3" key="1">
    <citation type="submission" date="2021-04" db="EMBL/GenBank/DDBJ databases">
        <title>Mariniflexile gromovii gen. nov., sp. nov., a gliding bacterium isolated from the sea urchin Strongylocentrotus intermedius.</title>
        <authorList>
            <person name="Ko S."/>
            <person name="Le V."/>
            <person name="Ahn C.-Y."/>
            <person name="Oh H.-M."/>
        </authorList>
    </citation>
    <scope>NUCLEOTIDE SEQUENCE [LARGE SCALE GENOMIC DNA]</scope>
    <source>
        <strain evidence="2 3">KCTC 12570</strain>
    </source>
</reference>
<dbReference type="RefSeq" id="WP_209655728.1">
    <property type="nucleotide sequence ID" value="NZ_JAGJCB010000014.1"/>
</dbReference>
<keyword evidence="1" id="KW-1133">Transmembrane helix</keyword>
<keyword evidence="1" id="KW-0472">Membrane</keyword>
<name>A0ABS4BW67_9FLAO</name>
<organism evidence="2 3">
    <name type="scientific">Mariniflexile gromovii</name>
    <dbReference type="NCBI Taxonomy" id="362523"/>
    <lineage>
        <taxon>Bacteria</taxon>
        <taxon>Pseudomonadati</taxon>
        <taxon>Bacteroidota</taxon>
        <taxon>Flavobacteriia</taxon>
        <taxon>Flavobacteriales</taxon>
        <taxon>Flavobacteriaceae</taxon>
        <taxon>Mariniflexile</taxon>
    </lineage>
</organism>
<gene>
    <name evidence="2" type="ORF">J8H85_13425</name>
</gene>
<comment type="caution">
    <text evidence="2">The sequence shown here is derived from an EMBL/GenBank/DDBJ whole genome shotgun (WGS) entry which is preliminary data.</text>
</comment>